<dbReference type="SUPFAM" id="SSF51261">
    <property type="entry name" value="Duplicated hybrid motif"/>
    <property type="match status" value="1"/>
</dbReference>
<accession>A0A8J6N7I2</accession>
<protein>
    <submittedName>
        <fullName evidence="3">M23 family metallopeptidase</fullName>
    </submittedName>
</protein>
<dbReference type="Gene3D" id="2.70.70.10">
    <property type="entry name" value="Glucose Permease (Domain IIA)"/>
    <property type="match status" value="1"/>
</dbReference>
<dbReference type="InterPro" id="IPR016047">
    <property type="entry name" value="M23ase_b-sheet_dom"/>
</dbReference>
<dbReference type="EMBL" id="JACNLK010000028">
    <property type="protein sequence ID" value="MBC8208094.1"/>
    <property type="molecule type" value="Genomic_DNA"/>
</dbReference>
<dbReference type="GO" id="GO:0004222">
    <property type="term" value="F:metalloendopeptidase activity"/>
    <property type="evidence" value="ECO:0007669"/>
    <property type="project" value="TreeGrafter"/>
</dbReference>
<proteinExistence type="predicted"/>
<keyword evidence="1" id="KW-0732">Signal</keyword>
<reference evidence="3 4" key="1">
    <citation type="submission" date="2020-08" db="EMBL/GenBank/DDBJ databases">
        <title>Bridging the membrane lipid divide: bacteria of the FCB group superphylum have the potential to synthesize archaeal ether lipids.</title>
        <authorList>
            <person name="Villanueva L."/>
            <person name="Von Meijenfeldt F.A.B."/>
            <person name="Westbye A.B."/>
            <person name="Yadav S."/>
            <person name="Hopmans E.C."/>
            <person name="Dutilh B.E."/>
            <person name="Sinninghe Damste J.S."/>
        </authorList>
    </citation>
    <scope>NUCLEOTIDE SEQUENCE [LARGE SCALE GENOMIC DNA]</scope>
    <source>
        <strain evidence="3">NIOZ-UU81</strain>
    </source>
</reference>
<gene>
    <name evidence="3" type="ORF">H8E79_02865</name>
</gene>
<feature type="domain" description="M23ase beta-sheet core" evidence="2">
    <location>
        <begin position="321"/>
        <end position="415"/>
    </location>
</feature>
<dbReference type="PANTHER" id="PTHR21666">
    <property type="entry name" value="PEPTIDASE-RELATED"/>
    <property type="match status" value="1"/>
</dbReference>
<evidence type="ECO:0000313" key="4">
    <source>
        <dbReference type="Proteomes" id="UP000599024"/>
    </source>
</evidence>
<dbReference type="InterPro" id="IPR050570">
    <property type="entry name" value="Cell_wall_metabolism_enzyme"/>
</dbReference>
<evidence type="ECO:0000259" key="2">
    <source>
        <dbReference type="Pfam" id="PF01551"/>
    </source>
</evidence>
<dbReference type="AlphaFoldDB" id="A0A8J6N7I2"/>
<comment type="caution">
    <text evidence="3">The sequence shown here is derived from an EMBL/GenBank/DDBJ whole genome shotgun (WGS) entry which is preliminary data.</text>
</comment>
<dbReference type="Pfam" id="PF01551">
    <property type="entry name" value="Peptidase_M23"/>
    <property type="match status" value="1"/>
</dbReference>
<evidence type="ECO:0000313" key="3">
    <source>
        <dbReference type="EMBL" id="MBC8208094.1"/>
    </source>
</evidence>
<dbReference type="Proteomes" id="UP000599024">
    <property type="component" value="Unassembled WGS sequence"/>
</dbReference>
<dbReference type="PANTHER" id="PTHR21666:SF289">
    <property type="entry name" value="L-ALA--D-GLU ENDOPEPTIDASE"/>
    <property type="match status" value="1"/>
</dbReference>
<dbReference type="InterPro" id="IPR011055">
    <property type="entry name" value="Dup_hybrid_motif"/>
</dbReference>
<sequence>MILAGTGAYAALILFEKESPVITLNETPKYIGHETVLSITVTDQGMGLQNIVATVTQGNTVNDLHSQNFKREGYTGKGGPDIHQRTIVFVPGKIGLADGEATITIEARDFSFKNLFGGNSSQLTRKIIIDTTPPEINLVHNTRNLKPGNSGLVIYRASDDASSHGVIIDDNLHPGFAVDNGRKGTQNAFIALPHDAAAIKKSYLTASDQAGNTVTKPIYINYQAVQENHDQIAISDNFLSRKIPEFEQHYPEMEGDLINKYLYTNREIRAANNRIIHDLCSQSMPERMWSGRFLRMAGATRAKFADRRTYLYKGEPIDHQTHLGMDLASTKHANIKAAGSGKVVYTEYLGIYGKMVILDHGQGLFSLYSHMSSITVSQGDIVEQGTVLGQTGITGMAGGDHLHFSILVNGIFVNPLEWWDPRWINFTIEEPLVDSKF</sequence>
<name>A0A8J6N7I2_9BACT</name>
<dbReference type="CDD" id="cd12797">
    <property type="entry name" value="M23_peptidase"/>
    <property type="match status" value="1"/>
</dbReference>
<organism evidence="3 4">
    <name type="scientific">Candidatus Desulfatifera sulfidica</name>
    <dbReference type="NCBI Taxonomy" id="2841691"/>
    <lineage>
        <taxon>Bacteria</taxon>
        <taxon>Pseudomonadati</taxon>
        <taxon>Thermodesulfobacteriota</taxon>
        <taxon>Desulfobulbia</taxon>
        <taxon>Desulfobulbales</taxon>
        <taxon>Desulfobulbaceae</taxon>
        <taxon>Candidatus Desulfatifera</taxon>
    </lineage>
</organism>
<evidence type="ECO:0000256" key="1">
    <source>
        <dbReference type="ARBA" id="ARBA00022729"/>
    </source>
</evidence>